<reference evidence="3 4" key="1">
    <citation type="submission" date="2019-03" db="EMBL/GenBank/DDBJ databases">
        <title>Sequencing 23 genomes of Wallemia ichthyophaga.</title>
        <authorList>
            <person name="Gostincar C."/>
        </authorList>
    </citation>
    <scope>NUCLEOTIDE SEQUENCE [LARGE SCALE GENOMIC DNA]</scope>
    <source>
        <strain evidence="3 4">EXF-5753</strain>
    </source>
</reference>
<dbReference type="Gene3D" id="3.40.50.300">
    <property type="entry name" value="P-loop containing nucleotide triphosphate hydrolases"/>
    <property type="match status" value="1"/>
</dbReference>
<dbReference type="Proteomes" id="UP000310189">
    <property type="component" value="Unassembled WGS sequence"/>
</dbReference>
<protein>
    <recommendedName>
        <fullName evidence="2">CobW C-terminal domain-containing protein</fullName>
    </recommendedName>
</protein>
<dbReference type="InterPro" id="IPR027417">
    <property type="entry name" value="P-loop_NTPase"/>
</dbReference>
<dbReference type="InterPro" id="IPR003495">
    <property type="entry name" value="CobW/HypB/UreG_nucleotide-bd"/>
</dbReference>
<feature type="compositionally biased region" description="Acidic residues" evidence="1">
    <location>
        <begin position="116"/>
        <end position="135"/>
    </location>
</feature>
<evidence type="ECO:0000313" key="4">
    <source>
        <dbReference type="Proteomes" id="UP000310189"/>
    </source>
</evidence>
<evidence type="ECO:0000313" key="3">
    <source>
        <dbReference type="EMBL" id="TIA91260.1"/>
    </source>
</evidence>
<dbReference type="InterPro" id="IPR011629">
    <property type="entry name" value="CobW-like_C"/>
</dbReference>
<proteinExistence type="predicted"/>
<dbReference type="EMBL" id="SPNW01000013">
    <property type="protein sequence ID" value="TIA91260.1"/>
    <property type="molecule type" value="Genomic_DNA"/>
</dbReference>
<keyword evidence="4" id="KW-1185">Reference proteome</keyword>
<gene>
    <name evidence="3" type="ORF">E3P99_01169</name>
</gene>
<accession>A0A4T0FSJ5</accession>
<dbReference type="OrthoDB" id="259708at2759"/>
<feature type="compositionally biased region" description="Acidic residues" evidence="1">
    <location>
        <begin position="324"/>
        <end position="340"/>
    </location>
</feature>
<feature type="domain" description="CobW C-terminal" evidence="2">
    <location>
        <begin position="292"/>
        <end position="474"/>
    </location>
</feature>
<evidence type="ECO:0000259" key="2">
    <source>
        <dbReference type="SMART" id="SM00833"/>
    </source>
</evidence>
<name>A0A4T0FSJ5_9BASI</name>
<evidence type="ECO:0000256" key="1">
    <source>
        <dbReference type="SAM" id="MobiDB-lite"/>
    </source>
</evidence>
<dbReference type="PANTHER" id="PTHR43603:SF1">
    <property type="entry name" value="ZINC-REGULATED GTPASE METALLOPROTEIN ACTIVATOR 1"/>
    <property type="match status" value="1"/>
</dbReference>
<dbReference type="PANTHER" id="PTHR43603">
    <property type="entry name" value="COBW DOMAIN-CONTAINING PROTEIN DDB_G0274527"/>
    <property type="match status" value="1"/>
</dbReference>
<dbReference type="SMART" id="SM00833">
    <property type="entry name" value="CobW_C"/>
    <property type="match status" value="1"/>
</dbReference>
<dbReference type="AlphaFoldDB" id="A0A4T0FSJ5"/>
<dbReference type="Pfam" id="PF02492">
    <property type="entry name" value="cobW"/>
    <property type="match status" value="1"/>
</dbReference>
<sequence>MSSIDKRIPITILSGFQGYGKSQAIANILKTKQDSLRTVVLTQSVDKVKSLANANAVKLADEDCVQLKDGCVCCSLRSELIGQIYDIANSGQYDYIIIEASDASDPEELASTMAVEMEDDEEDDDEAEEEDPDADEHERAANEKVKQILKEGGLVKFVKVDSVVSIVNGEKLLDDFHSTEFVGDGEATGDDDEDEEEESTLTDALISHLEFADVVYLNNATKLSADAKQHAHGVVKSLNHRAQVVDVDDAAVQAKDVINAGLFSPEQTFNPQWLKSVKNANGGDSYVNNNGIESFVYRRKVPFHPARLAKIFKDNFHFIQQSDAQDDEWEDQEETEEEDVQDKGKGKAAAVEEKEESAPLDEITTENIVDAVSRKQKGIFAPLLRAKGSFWMASRVAVGGAIQVSGPVLSAASGEMWYSKIPEEDIAQVSPEEQKYIRDVVFDDKFGDRRQEIFVVGGPNFNRKEFEQTLDNALLTDDEFNTYKSIFDKQMGVFDKDEELSKAFDGDSEFVQWADDLIMAMMDAEDSDEE</sequence>
<comment type="caution">
    <text evidence="3">The sequence shown here is derived from an EMBL/GenBank/DDBJ whole genome shotgun (WGS) entry which is preliminary data.</text>
</comment>
<organism evidence="3 4">
    <name type="scientific">Wallemia hederae</name>
    <dbReference type="NCBI Taxonomy" id="1540922"/>
    <lineage>
        <taxon>Eukaryota</taxon>
        <taxon>Fungi</taxon>
        <taxon>Dikarya</taxon>
        <taxon>Basidiomycota</taxon>
        <taxon>Wallemiomycotina</taxon>
        <taxon>Wallemiomycetes</taxon>
        <taxon>Wallemiales</taxon>
        <taxon>Wallemiaceae</taxon>
        <taxon>Wallemia</taxon>
    </lineage>
</organism>
<dbReference type="SUPFAM" id="SSF52540">
    <property type="entry name" value="P-loop containing nucleoside triphosphate hydrolases"/>
    <property type="match status" value="1"/>
</dbReference>
<dbReference type="Pfam" id="PF07683">
    <property type="entry name" value="CobW_C"/>
    <property type="match status" value="1"/>
</dbReference>
<dbReference type="InterPro" id="IPR051927">
    <property type="entry name" value="Zn_Chap_cDPG_Synth"/>
</dbReference>
<feature type="region of interest" description="Disordered" evidence="1">
    <location>
        <begin position="115"/>
        <end position="140"/>
    </location>
</feature>
<feature type="region of interest" description="Disordered" evidence="1">
    <location>
        <begin position="323"/>
        <end position="359"/>
    </location>
</feature>